<dbReference type="InterPro" id="IPR016158">
    <property type="entry name" value="Cullin_homology"/>
</dbReference>
<dbReference type="Proteomes" id="UP000241107">
    <property type="component" value="Unassembled WGS sequence"/>
</dbReference>
<dbReference type="RefSeq" id="XP_024715237.1">
    <property type="nucleotide sequence ID" value="XM_024855638.1"/>
</dbReference>
<dbReference type="Pfam" id="PF25773">
    <property type="entry name" value="TPR_ANAPC2"/>
    <property type="match status" value="1"/>
</dbReference>
<dbReference type="InterPro" id="IPR059120">
    <property type="entry name" value="Cullin-like_AB"/>
</dbReference>
<dbReference type="InterPro" id="IPR057975">
    <property type="entry name" value="TPR_ANAPC2"/>
</dbReference>
<dbReference type="PANTHER" id="PTHR45957">
    <property type="entry name" value="ANAPHASE-PROMOTING COMPLEX SUBUNIT 2"/>
    <property type="match status" value="1"/>
</dbReference>
<organism evidence="3 4">
    <name type="scientific">Candidozyma pseudohaemuli</name>
    <dbReference type="NCBI Taxonomy" id="418784"/>
    <lineage>
        <taxon>Eukaryota</taxon>
        <taxon>Fungi</taxon>
        <taxon>Dikarya</taxon>
        <taxon>Ascomycota</taxon>
        <taxon>Saccharomycotina</taxon>
        <taxon>Pichiomycetes</taxon>
        <taxon>Metschnikowiaceae</taxon>
        <taxon>Candidozyma</taxon>
    </lineage>
</organism>
<evidence type="ECO:0000259" key="2">
    <source>
        <dbReference type="PROSITE" id="PS50069"/>
    </source>
</evidence>
<dbReference type="Gene3D" id="3.30.230.130">
    <property type="entry name" value="Cullin, Chain C, Domain 2"/>
    <property type="match status" value="1"/>
</dbReference>
<dbReference type="PANTHER" id="PTHR45957:SF1">
    <property type="entry name" value="ANAPHASE-PROMOTING COMPLEX SUBUNIT 2"/>
    <property type="match status" value="1"/>
</dbReference>
<dbReference type="GO" id="GO:0005680">
    <property type="term" value="C:anaphase-promoting complex"/>
    <property type="evidence" value="ECO:0007669"/>
    <property type="project" value="TreeGrafter"/>
</dbReference>
<gene>
    <name evidence="3" type="ORF">C7M61_000185</name>
</gene>
<dbReference type="InterPro" id="IPR044554">
    <property type="entry name" value="ANAPC2"/>
</dbReference>
<reference evidence="3 4" key="1">
    <citation type="submission" date="2018-03" db="EMBL/GenBank/DDBJ databases">
        <title>Candida pseudohaemulonii genome assembly and annotation.</title>
        <authorList>
            <person name="Munoz J.F."/>
            <person name="Gade L.G."/>
            <person name="Chow N.A."/>
            <person name="Litvintseva A.P."/>
            <person name="Loparev V.N."/>
            <person name="Cuomo C.A."/>
        </authorList>
    </citation>
    <scope>NUCLEOTIDE SEQUENCE [LARGE SCALE GENOMIC DNA]</scope>
    <source>
        <strain evidence="3 4">B12108</strain>
    </source>
</reference>
<dbReference type="GO" id="GO:0070979">
    <property type="term" value="P:protein K11-linked ubiquitination"/>
    <property type="evidence" value="ECO:0007669"/>
    <property type="project" value="TreeGrafter"/>
</dbReference>
<dbReference type="EMBL" id="PYFQ01000001">
    <property type="protein sequence ID" value="PSK40538.1"/>
    <property type="molecule type" value="Genomic_DNA"/>
</dbReference>
<dbReference type="STRING" id="418784.A0A2P7YX31"/>
<proteinExistence type="inferred from homology"/>
<dbReference type="PROSITE" id="PS50069">
    <property type="entry name" value="CULLIN_2"/>
    <property type="match status" value="1"/>
</dbReference>
<dbReference type="GO" id="GO:0007091">
    <property type="term" value="P:metaphase/anaphase transition of mitotic cell cycle"/>
    <property type="evidence" value="ECO:0007669"/>
    <property type="project" value="TreeGrafter"/>
</dbReference>
<dbReference type="SMART" id="SM00182">
    <property type="entry name" value="CULLIN"/>
    <property type="match status" value="1"/>
</dbReference>
<name>A0A2P7YX31_9ASCO</name>
<dbReference type="AlphaFoldDB" id="A0A2P7YX31"/>
<accession>A0A2P7YX31</accession>
<dbReference type="SUPFAM" id="SSF75632">
    <property type="entry name" value="Cullin homology domain"/>
    <property type="match status" value="1"/>
</dbReference>
<dbReference type="GeneID" id="36563578"/>
<dbReference type="Pfam" id="PF26557">
    <property type="entry name" value="Cullin_AB"/>
    <property type="match status" value="1"/>
</dbReference>
<protein>
    <recommendedName>
        <fullName evidence="2">Cullin family profile domain-containing protein</fullName>
    </recommendedName>
</protein>
<sequence length="573" mass="65039">MSYAEPLPRTKVAAKRCLRTQPQQLDFMKLWINSIRLDLEDRLPKDLDLFTALEAVWQLRSFYAKQLSHMKLSNLANDSFLRGLYSLFIKYLLQQHLLDQLEQHVRDSLFEGLSLQLKTLSSIGMDATLRQIVVKVTVEKICSHLTEVCLGQWNTPVLHDLEKWLRLELYPSFSLGCGSKYACASSSDLVQIARDELVLLRIKEIFDMVTQFPESIVALQELRECLALDVDRFQSLAHHRAKIVDVFIDDCSQRLLHLGTNTTDVIIVYTKTIKAFLMIDPTGVLLDKVVRPIRQYLSTRSDLVQQVVNGMLDLNPDTNPLVELAQELQINEPPSAAPIDDLTDLKWNPDPIDALPDFRRGKISDVLEALVSIYDLASVFTEELTGIFGNRLLQWDKYSLEDIDDITRLLKARFGSNEFSSLDVMIKDVHDSNNLNSQLGGAGMELTILSKMYWPSIEQKMENEQKFNVPIEDRFKQFTEGFINAKPGRDLELLPSMGTVSLDLEFDGVLKSFTVTPAQATVIEIFDEEQDGLSLPTVILTTGLSEYVASQALKFWVDASILSNKNGVYKVIE</sequence>
<dbReference type="OrthoDB" id="5581181at2759"/>
<comment type="similarity">
    <text evidence="1">Belongs to the cullin family.</text>
</comment>
<dbReference type="VEuPathDB" id="FungiDB:C7M61_000185"/>
<comment type="caution">
    <text evidence="3">The sequence shown here is derived from an EMBL/GenBank/DDBJ whole genome shotgun (WGS) entry which is preliminary data.</text>
</comment>
<evidence type="ECO:0000313" key="3">
    <source>
        <dbReference type="EMBL" id="PSK40538.1"/>
    </source>
</evidence>
<keyword evidence="4" id="KW-1185">Reference proteome</keyword>
<evidence type="ECO:0000256" key="1">
    <source>
        <dbReference type="PROSITE-ProRule" id="PRU00330"/>
    </source>
</evidence>
<dbReference type="GO" id="GO:0031625">
    <property type="term" value="F:ubiquitin protein ligase binding"/>
    <property type="evidence" value="ECO:0007669"/>
    <property type="project" value="InterPro"/>
</dbReference>
<dbReference type="GO" id="GO:0006511">
    <property type="term" value="P:ubiquitin-dependent protein catabolic process"/>
    <property type="evidence" value="ECO:0007669"/>
    <property type="project" value="InterPro"/>
</dbReference>
<evidence type="ECO:0000313" key="4">
    <source>
        <dbReference type="Proteomes" id="UP000241107"/>
    </source>
</evidence>
<feature type="domain" description="Cullin family profile" evidence="2">
    <location>
        <begin position="370"/>
        <end position="557"/>
    </location>
</feature>
<dbReference type="InterPro" id="IPR036317">
    <property type="entry name" value="Cullin_homology_sf"/>
</dbReference>